<dbReference type="OrthoDB" id="2686319at2759"/>
<gene>
    <name evidence="2" type="ORF">FIBSPDRAFT_764166</name>
</gene>
<feature type="region of interest" description="Disordered" evidence="1">
    <location>
        <begin position="105"/>
        <end position="139"/>
    </location>
</feature>
<dbReference type="Pfam" id="PF14223">
    <property type="entry name" value="Retrotran_gag_2"/>
    <property type="match status" value="1"/>
</dbReference>
<accession>A0A167WX00</accession>
<evidence type="ECO:0000313" key="2">
    <source>
        <dbReference type="EMBL" id="KZP06578.1"/>
    </source>
</evidence>
<proteinExistence type="predicted"/>
<name>A0A167WX00_9AGAM</name>
<evidence type="ECO:0000313" key="3">
    <source>
        <dbReference type="Proteomes" id="UP000076532"/>
    </source>
</evidence>
<protein>
    <submittedName>
        <fullName evidence="2">Uncharacterized protein</fullName>
    </submittedName>
</protein>
<evidence type="ECO:0000256" key="1">
    <source>
        <dbReference type="SAM" id="MobiDB-lite"/>
    </source>
</evidence>
<dbReference type="Proteomes" id="UP000076532">
    <property type="component" value="Unassembled WGS sequence"/>
</dbReference>
<reference evidence="2 3" key="1">
    <citation type="journal article" date="2016" name="Mol. Biol. Evol.">
        <title>Comparative Genomics of Early-Diverging Mushroom-Forming Fungi Provides Insights into the Origins of Lignocellulose Decay Capabilities.</title>
        <authorList>
            <person name="Nagy L.G."/>
            <person name="Riley R."/>
            <person name="Tritt A."/>
            <person name="Adam C."/>
            <person name="Daum C."/>
            <person name="Floudas D."/>
            <person name="Sun H."/>
            <person name="Yadav J.S."/>
            <person name="Pangilinan J."/>
            <person name="Larsson K.H."/>
            <person name="Matsuura K."/>
            <person name="Barry K."/>
            <person name="Labutti K."/>
            <person name="Kuo R."/>
            <person name="Ohm R.A."/>
            <person name="Bhattacharya S.S."/>
            <person name="Shirouzu T."/>
            <person name="Yoshinaga Y."/>
            <person name="Martin F.M."/>
            <person name="Grigoriev I.V."/>
            <person name="Hibbett D.S."/>
        </authorList>
    </citation>
    <scope>NUCLEOTIDE SEQUENCE [LARGE SCALE GENOMIC DNA]</scope>
    <source>
        <strain evidence="2 3">CBS 109695</strain>
    </source>
</reference>
<dbReference type="AlphaFoldDB" id="A0A167WX00"/>
<feature type="compositionally biased region" description="Acidic residues" evidence="1">
    <location>
        <begin position="130"/>
        <end position="139"/>
    </location>
</feature>
<organism evidence="2 3">
    <name type="scientific">Athelia psychrophila</name>
    <dbReference type="NCBI Taxonomy" id="1759441"/>
    <lineage>
        <taxon>Eukaryota</taxon>
        <taxon>Fungi</taxon>
        <taxon>Dikarya</taxon>
        <taxon>Basidiomycota</taxon>
        <taxon>Agaricomycotina</taxon>
        <taxon>Agaricomycetes</taxon>
        <taxon>Agaricomycetidae</taxon>
        <taxon>Atheliales</taxon>
        <taxon>Atheliaceae</taxon>
        <taxon>Athelia</taxon>
    </lineage>
</organism>
<dbReference type="EMBL" id="KV417781">
    <property type="protein sequence ID" value="KZP06578.1"/>
    <property type="molecule type" value="Genomic_DNA"/>
</dbReference>
<keyword evidence="3" id="KW-1185">Reference proteome</keyword>
<sequence>MFEETNTGALAYAVFRSIMDTNWDGEGSVEDHLTGMRTKINTLVSYGRVLDDELLAFTLLYSLPDTLEFKATIKNITGQVPRNKRLTFADSEAAIITDAIISRSGKPNATSERGDKAHKAKAKKQKGAESSDEVPSEEDDVGFYNETVYTISQESKDRYDAYLVSEKTTKNLLIHDSGASNMFIPHLSWINPNTFQPLVPP</sequence>